<name>A0A3B0U5A0_9ZZZZ</name>
<dbReference type="EMBL" id="UOER01000242">
    <property type="protein sequence ID" value="VAW24210.1"/>
    <property type="molecule type" value="Genomic_DNA"/>
</dbReference>
<reference evidence="1" key="1">
    <citation type="submission" date="2018-06" db="EMBL/GenBank/DDBJ databases">
        <authorList>
            <person name="Zhirakovskaya E."/>
        </authorList>
    </citation>
    <scope>NUCLEOTIDE SEQUENCE</scope>
</reference>
<organism evidence="1">
    <name type="scientific">hydrothermal vent metagenome</name>
    <dbReference type="NCBI Taxonomy" id="652676"/>
    <lineage>
        <taxon>unclassified sequences</taxon>
        <taxon>metagenomes</taxon>
        <taxon>ecological metagenomes</taxon>
    </lineage>
</organism>
<accession>A0A3B0U5A0</accession>
<protein>
    <submittedName>
        <fullName evidence="1">Uncharacterized protein</fullName>
    </submittedName>
</protein>
<sequence>DLHRKKFKVNEIVEQSQWLLLSPKIESNTAIAQISNLKIEHLDNNMKSSRNDFFSFLENKEKNYAFKTKNLSFVSTKPK</sequence>
<proteinExistence type="predicted"/>
<gene>
    <name evidence="1" type="ORF">MNBD_BACTEROID04-530</name>
</gene>
<evidence type="ECO:0000313" key="1">
    <source>
        <dbReference type="EMBL" id="VAW24210.1"/>
    </source>
</evidence>
<feature type="non-terminal residue" evidence="1">
    <location>
        <position position="1"/>
    </location>
</feature>
<dbReference type="AlphaFoldDB" id="A0A3B0U5A0"/>